<dbReference type="Gene3D" id="3.40.50.80">
    <property type="entry name" value="Nucleotide-binding domain of ferredoxin-NADP reductase (FNR) module"/>
    <property type="match status" value="1"/>
</dbReference>
<feature type="transmembrane region" description="Helical" evidence="12">
    <location>
        <begin position="111"/>
        <end position="134"/>
    </location>
</feature>
<keyword evidence="4 12" id="KW-0812">Transmembrane</keyword>
<dbReference type="PANTHER" id="PTHR32361">
    <property type="entry name" value="FERRIC/CUPRIC REDUCTASE TRANSMEMBRANE COMPONENT"/>
    <property type="match status" value="1"/>
</dbReference>
<sequence length="603" mass="66067">MSSDAPPTIPLSLQIYNSYVEDPIWQRKFTAIWCSFLGAAIIISLPSLVHALRQGRALTGFFGISGGSGRRGYSAVMSEETKPPAPSPSTGRKRAAYWDSLLSVRQWTVPYLNLNAGQIFVLAAYLASSLACIIKDAPLISNPNRAGFLAFAQFPIVFLFATKNSFLSILLGPGHGYEKLNFLHRMAGRVMFLAALIHGSLWIRNHIQYGIPILGPQKETSGVASLAMLGCIVLLSLRPIRRWFYQAFFALHVFTFVAFFVCVCYHSIYASPWIFPPLAFYGADMFLRLLRYRFKDATVTAPDKFMTLVRINDCDGGWVAGQHICLRVFFSGRVLESHPLSILSAPPAYSCLSNPGLLLGARVNGDWTRALNTYVRKEQEKLVPTDEEYNDKDRDVSVPLQVMIDGPYGGSSVDLGQYESVLLVAGGSGITFTLGLLDDIVGRCVKLRRRGGERTRRIEFAWCIRSFGNISWVAPMLIDIANTAVNSSIDLHISIFVTCLCNPEAVPLIPNCDVTITKPSIYGLLQDLTGSRSASSSVSVEEDGKVHYRVGWVEANGHAGGVAVCASGPTSLTREAQNAVARLGILRGIELGGVAIHVEQFTL</sequence>
<accession>A0AAD4GE11</accession>
<dbReference type="EMBL" id="WHUW01000013">
    <property type="protein sequence ID" value="KAF8439734.1"/>
    <property type="molecule type" value="Genomic_DNA"/>
</dbReference>
<evidence type="ECO:0000256" key="7">
    <source>
        <dbReference type="ARBA" id="ARBA00023002"/>
    </source>
</evidence>
<dbReference type="AlphaFoldDB" id="A0AAD4GE11"/>
<evidence type="ECO:0000256" key="1">
    <source>
        <dbReference type="ARBA" id="ARBA00004141"/>
    </source>
</evidence>
<dbReference type="SUPFAM" id="SSF52343">
    <property type="entry name" value="Ferredoxin reductase-like, C-terminal NADP-linked domain"/>
    <property type="match status" value="1"/>
</dbReference>
<evidence type="ECO:0000256" key="8">
    <source>
        <dbReference type="ARBA" id="ARBA00023065"/>
    </source>
</evidence>
<dbReference type="CDD" id="cd06186">
    <property type="entry name" value="NOX_Duox_like_FAD_NADP"/>
    <property type="match status" value="1"/>
</dbReference>
<dbReference type="InterPro" id="IPR013121">
    <property type="entry name" value="Fe_red_NAD-bd_6"/>
</dbReference>
<dbReference type="PROSITE" id="PS51384">
    <property type="entry name" value="FAD_FR"/>
    <property type="match status" value="1"/>
</dbReference>
<evidence type="ECO:0000313" key="15">
    <source>
        <dbReference type="Proteomes" id="UP001194468"/>
    </source>
</evidence>
<reference evidence="14" key="1">
    <citation type="submission" date="2019-10" db="EMBL/GenBank/DDBJ databases">
        <authorList>
            <consortium name="DOE Joint Genome Institute"/>
            <person name="Kuo A."/>
            <person name="Miyauchi S."/>
            <person name="Kiss E."/>
            <person name="Drula E."/>
            <person name="Kohler A."/>
            <person name="Sanchez-Garcia M."/>
            <person name="Andreopoulos B."/>
            <person name="Barry K.W."/>
            <person name="Bonito G."/>
            <person name="Buee M."/>
            <person name="Carver A."/>
            <person name="Chen C."/>
            <person name="Cichocki N."/>
            <person name="Clum A."/>
            <person name="Culley D."/>
            <person name="Crous P.W."/>
            <person name="Fauchery L."/>
            <person name="Girlanda M."/>
            <person name="Hayes R."/>
            <person name="Keri Z."/>
            <person name="LaButti K."/>
            <person name="Lipzen A."/>
            <person name="Lombard V."/>
            <person name="Magnuson J."/>
            <person name="Maillard F."/>
            <person name="Morin E."/>
            <person name="Murat C."/>
            <person name="Nolan M."/>
            <person name="Ohm R."/>
            <person name="Pangilinan J."/>
            <person name="Pereira M."/>
            <person name="Perotto S."/>
            <person name="Peter M."/>
            <person name="Riley R."/>
            <person name="Sitrit Y."/>
            <person name="Stielow B."/>
            <person name="Szollosi G."/>
            <person name="Zifcakova L."/>
            <person name="Stursova M."/>
            <person name="Spatafora J.W."/>
            <person name="Tedersoo L."/>
            <person name="Vaario L.-M."/>
            <person name="Yamada A."/>
            <person name="Yan M."/>
            <person name="Wang P."/>
            <person name="Xu J."/>
            <person name="Bruns T."/>
            <person name="Baldrian P."/>
            <person name="Vilgalys R."/>
            <person name="Henrissat B."/>
            <person name="Grigoriev I.V."/>
            <person name="Hibbett D."/>
            <person name="Nagy L.G."/>
            <person name="Martin F.M."/>
        </authorList>
    </citation>
    <scope>NUCLEOTIDE SEQUENCE</scope>
    <source>
        <strain evidence="14">BED1</strain>
    </source>
</reference>
<evidence type="ECO:0000256" key="11">
    <source>
        <dbReference type="SAM" id="MobiDB-lite"/>
    </source>
</evidence>
<dbReference type="GO" id="GO:0015677">
    <property type="term" value="P:copper ion import"/>
    <property type="evidence" value="ECO:0007669"/>
    <property type="project" value="TreeGrafter"/>
</dbReference>
<dbReference type="SFLD" id="SFLDS00052">
    <property type="entry name" value="Ferric_Reductase_Domain"/>
    <property type="match status" value="1"/>
</dbReference>
<evidence type="ECO:0000256" key="9">
    <source>
        <dbReference type="ARBA" id="ARBA00023136"/>
    </source>
</evidence>
<evidence type="ECO:0000256" key="12">
    <source>
        <dbReference type="SAM" id="Phobius"/>
    </source>
</evidence>
<keyword evidence="10" id="KW-0325">Glycoprotein</keyword>
<evidence type="ECO:0000256" key="4">
    <source>
        <dbReference type="ARBA" id="ARBA00022692"/>
    </source>
</evidence>
<dbReference type="InterPro" id="IPR017927">
    <property type="entry name" value="FAD-bd_FR_type"/>
</dbReference>
<evidence type="ECO:0000256" key="10">
    <source>
        <dbReference type="ARBA" id="ARBA00023180"/>
    </source>
</evidence>
<keyword evidence="9 12" id="KW-0472">Membrane</keyword>
<dbReference type="Pfam" id="PF08022">
    <property type="entry name" value="FAD_binding_8"/>
    <property type="match status" value="1"/>
</dbReference>
<dbReference type="Pfam" id="PF01794">
    <property type="entry name" value="Ferric_reduct"/>
    <property type="match status" value="1"/>
</dbReference>
<evidence type="ECO:0000256" key="3">
    <source>
        <dbReference type="ARBA" id="ARBA00022448"/>
    </source>
</evidence>
<feature type="transmembrane region" description="Helical" evidence="12">
    <location>
        <begin position="30"/>
        <end position="52"/>
    </location>
</feature>
<comment type="similarity">
    <text evidence="2">Belongs to the ferric reductase (FRE) family.</text>
</comment>
<dbReference type="GO" id="GO:0005886">
    <property type="term" value="C:plasma membrane"/>
    <property type="evidence" value="ECO:0007669"/>
    <property type="project" value="TreeGrafter"/>
</dbReference>
<feature type="transmembrane region" description="Helical" evidence="12">
    <location>
        <begin position="146"/>
        <end position="170"/>
    </location>
</feature>
<keyword evidence="7" id="KW-0560">Oxidoreductase</keyword>
<keyword evidence="5" id="KW-0249">Electron transport</keyword>
<dbReference type="GO" id="GO:0006879">
    <property type="term" value="P:intracellular iron ion homeostasis"/>
    <property type="evidence" value="ECO:0007669"/>
    <property type="project" value="TreeGrafter"/>
</dbReference>
<dbReference type="Proteomes" id="UP001194468">
    <property type="component" value="Unassembled WGS sequence"/>
</dbReference>
<feature type="domain" description="FAD-binding FR-type" evidence="13">
    <location>
        <begin position="287"/>
        <end position="414"/>
    </location>
</feature>
<feature type="transmembrane region" description="Helical" evidence="12">
    <location>
        <begin position="247"/>
        <end position="268"/>
    </location>
</feature>
<comment type="subcellular location">
    <subcellularLocation>
        <location evidence="1">Membrane</location>
        <topology evidence="1">Multi-pass membrane protein</topology>
    </subcellularLocation>
</comment>
<dbReference type="SFLD" id="SFLDG01168">
    <property type="entry name" value="Ferric_reductase_subgroup_(FRE"/>
    <property type="match status" value="1"/>
</dbReference>
<proteinExistence type="inferred from homology"/>
<dbReference type="InterPro" id="IPR051410">
    <property type="entry name" value="Ferric/Cupric_Reductase"/>
</dbReference>
<evidence type="ECO:0000256" key="2">
    <source>
        <dbReference type="ARBA" id="ARBA00006278"/>
    </source>
</evidence>
<dbReference type="InterPro" id="IPR013130">
    <property type="entry name" value="Fe3_Rdtase_TM_dom"/>
</dbReference>
<gene>
    <name evidence="14" type="ORF">L210DRAFT_3448714</name>
</gene>
<keyword evidence="3" id="KW-0813">Transport</keyword>
<comment type="caution">
    <text evidence="14">The sequence shown here is derived from an EMBL/GenBank/DDBJ whole genome shotgun (WGS) entry which is preliminary data.</text>
</comment>
<dbReference type="GO" id="GO:0000293">
    <property type="term" value="F:ferric-chelate reductase activity"/>
    <property type="evidence" value="ECO:0007669"/>
    <property type="project" value="UniProtKB-ARBA"/>
</dbReference>
<keyword evidence="6 12" id="KW-1133">Transmembrane helix</keyword>
<protein>
    <submittedName>
        <fullName evidence="14">Iron reductase</fullName>
    </submittedName>
</protein>
<dbReference type="GO" id="GO:0006826">
    <property type="term" value="P:iron ion transport"/>
    <property type="evidence" value="ECO:0007669"/>
    <property type="project" value="TreeGrafter"/>
</dbReference>
<evidence type="ECO:0000313" key="14">
    <source>
        <dbReference type="EMBL" id="KAF8439734.1"/>
    </source>
</evidence>
<organism evidence="14 15">
    <name type="scientific">Boletus edulis BED1</name>
    <dbReference type="NCBI Taxonomy" id="1328754"/>
    <lineage>
        <taxon>Eukaryota</taxon>
        <taxon>Fungi</taxon>
        <taxon>Dikarya</taxon>
        <taxon>Basidiomycota</taxon>
        <taxon>Agaricomycotina</taxon>
        <taxon>Agaricomycetes</taxon>
        <taxon>Agaricomycetidae</taxon>
        <taxon>Boletales</taxon>
        <taxon>Boletineae</taxon>
        <taxon>Boletaceae</taxon>
        <taxon>Boletoideae</taxon>
        <taxon>Boletus</taxon>
    </lineage>
</organism>
<evidence type="ECO:0000259" key="13">
    <source>
        <dbReference type="PROSITE" id="PS51384"/>
    </source>
</evidence>
<feature type="region of interest" description="Disordered" evidence="11">
    <location>
        <begin position="73"/>
        <end position="92"/>
    </location>
</feature>
<dbReference type="InterPro" id="IPR039261">
    <property type="entry name" value="FNR_nucleotide-bd"/>
</dbReference>
<dbReference type="PANTHER" id="PTHR32361:SF9">
    <property type="entry name" value="FERRIC REDUCTASE TRANSMEMBRANE COMPONENT 3-RELATED"/>
    <property type="match status" value="1"/>
</dbReference>
<name>A0AAD4GE11_BOLED</name>
<evidence type="ECO:0000256" key="5">
    <source>
        <dbReference type="ARBA" id="ARBA00022982"/>
    </source>
</evidence>
<evidence type="ECO:0000256" key="6">
    <source>
        <dbReference type="ARBA" id="ARBA00022989"/>
    </source>
</evidence>
<keyword evidence="15" id="KW-1185">Reference proteome</keyword>
<reference evidence="14" key="2">
    <citation type="journal article" date="2020" name="Nat. Commun.">
        <title>Large-scale genome sequencing of mycorrhizal fungi provides insights into the early evolution of symbiotic traits.</title>
        <authorList>
            <person name="Miyauchi S."/>
            <person name="Kiss E."/>
            <person name="Kuo A."/>
            <person name="Drula E."/>
            <person name="Kohler A."/>
            <person name="Sanchez-Garcia M."/>
            <person name="Morin E."/>
            <person name="Andreopoulos B."/>
            <person name="Barry K.W."/>
            <person name="Bonito G."/>
            <person name="Buee M."/>
            <person name="Carver A."/>
            <person name="Chen C."/>
            <person name="Cichocki N."/>
            <person name="Clum A."/>
            <person name="Culley D."/>
            <person name="Crous P.W."/>
            <person name="Fauchery L."/>
            <person name="Girlanda M."/>
            <person name="Hayes R.D."/>
            <person name="Keri Z."/>
            <person name="LaButti K."/>
            <person name="Lipzen A."/>
            <person name="Lombard V."/>
            <person name="Magnuson J."/>
            <person name="Maillard F."/>
            <person name="Murat C."/>
            <person name="Nolan M."/>
            <person name="Ohm R.A."/>
            <person name="Pangilinan J."/>
            <person name="Pereira M.F."/>
            <person name="Perotto S."/>
            <person name="Peter M."/>
            <person name="Pfister S."/>
            <person name="Riley R."/>
            <person name="Sitrit Y."/>
            <person name="Stielow J.B."/>
            <person name="Szollosi G."/>
            <person name="Zifcakova L."/>
            <person name="Stursova M."/>
            <person name="Spatafora J.W."/>
            <person name="Tedersoo L."/>
            <person name="Vaario L.M."/>
            <person name="Yamada A."/>
            <person name="Yan M."/>
            <person name="Wang P."/>
            <person name="Xu J."/>
            <person name="Bruns T."/>
            <person name="Baldrian P."/>
            <person name="Vilgalys R."/>
            <person name="Dunand C."/>
            <person name="Henrissat B."/>
            <person name="Grigoriev I.V."/>
            <person name="Hibbett D."/>
            <person name="Nagy L.G."/>
            <person name="Martin F.M."/>
        </authorList>
    </citation>
    <scope>NUCLEOTIDE SEQUENCE</scope>
    <source>
        <strain evidence="14">BED1</strain>
    </source>
</reference>
<keyword evidence="8" id="KW-0406">Ion transport</keyword>
<dbReference type="Pfam" id="PF08030">
    <property type="entry name" value="NAD_binding_6"/>
    <property type="match status" value="1"/>
</dbReference>
<dbReference type="InterPro" id="IPR013112">
    <property type="entry name" value="FAD-bd_8"/>
</dbReference>